<evidence type="ECO:0000313" key="1">
    <source>
        <dbReference type="EMBL" id="CAD8164041.1"/>
    </source>
</evidence>
<dbReference type="EMBL" id="CAJJDP010000044">
    <property type="protein sequence ID" value="CAD8164041.1"/>
    <property type="molecule type" value="Genomic_DNA"/>
</dbReference>
<dbReference type="Proteomes" id="UP000683925">
    <property type="component" value="Unassembled WGS sequence"/>
</dbReference>
<name>A0A8S1UFR4_PAROT</name>
<dbReference type="AlphaFoldDB" id="A0A8S1UFR4"/>
<accession>A0A8S1UFR4</accession>
<gene>
    <name evidence="1" type="ORF">POCTA_138.1.T0440157</name>
</gene>
<keyword evidence="2" id="KW-1185">Reference proteome</keyword>
<evidence type="ECO:0000313" key="2">
    <source>
        <dbReference type="Proteomes" id="UP000683925"/>
    </source>
</evidence>
<proteinExistence type="predicted"/>
<reference evidence="1" key="1">
    <citation type="submission" date="2021-01" db="EMBL/GenBank/DDBJ databases">
        <authorList>
            <consortium name="Genoscope - CEA"/>
            <person name="William W."/>
        </authorList>
    </citation>
    <scope>NUCLEOTIDE SEQUENCE</scope>
</reference>
<organism evidence="1 2">
    <name type="scientific">Paramecium octaurelia</name>
    <dbReference type="NCBI Taxonomy" id="43137"/>
    <lineage>
        <taxon>Eukaryota</taxon>
        <taxon>Sar</taxon>
        <taxon>Alveolata</taxon>
        <taxon>Ciliophora</taxon>
        <taxon>Intramacronucleata</taxon>
        <taxon>Oligohymenophorea</taxon>
        <taxon>Peniculida</taxon>
        <taxon>Parameciidae</taxon>
        <taxon>Paramecium</taxon>
    </lineage>
</organism>
<sequence>MDFHKAGKAKSLIPFLHRYFGLTIDKPQHSNKKGMLGHSIRRGFGLNCKMVPQCQIIGSSNYAERSKKRDNEIQAYIFSQCPMFKQYLKKEQINYKTMLKKQQRKKYLMILKSKQIGRLNYCLKFLNL</sequence>
<comment type="caution">
    <text evidence="1">The sequence shown here is derived from an EMBL/GenBank/DDBJ whole genome shotgun (WGS) entry which is preliminary data.</text>
</comment>
<dbReference type="OrthoDB" id="10250191at2759"/>
<protein>
    <submittedName>
        <fullName evidence="1">Uncharacterized protein</fullName>
    </submittedName>
</protein>